<proteinExistence type="predicted"/>
<name>A0AAV2Q952_MEGNR</name>
<feature type="compositionally biased region" description="Polar residues" evidence="1">
    <location>
        <begin position="39"/>
        <end position="48"/>
    </location>
</feature>
<protein>
    <submittedName>
        <fullName evidence="2">Uncharacterized protein</fullName>
    </submittedName>
</protein>
<dbReference type="Proteomes" id="UP001497623">
    <property type="component" value="Unassembled WGS sequence"/>
</dbReference>
<dbReference type="AlphaFoldDB" id="A0AAV2Q952"/>
<evidence type="ECO:0000313" key="2">
    <source>
        <dbReference type="EMBL" id="CAL4072307.1"/>
    </source>
</evidence>
<reference evidence="2 3" key="1">
    <citation type="submission" date="2024-05" db="EMBL/GenBank/DDBJ databases">
        <authorList>
            <person name="Wallberg A."/>
        </authorList>
    </citation>
    <scope>NUCLEOTIDE SEQUENCE [LARGE SCALE GENOMIC DNA]</scope>
</reference>
<evidence type="ECO:0000256" key="1">
    <source>
        <dbReference type="SAM" id="MobiDB-lite"/>
    </source>
</evidence>
<gene>
    <name evidence="2" type="ORF">MNOR_LOCUS8800</name>
</gene>
<feature type="region of interest" description="Disordered" evidence="1">
    <location>
        <begin position="1"/>
        <end position="65"/>
    </location>
</feature>
<accession>A0AAV2Q952</accession>
<feature type="compositionally biased region" description="Low complexity" evidence="1">
    <location>
        <begin position="11"/>
        <end position="22"/>
    </location>
</feature>
<dbReference type="EMBL" id="CAXKWB010004154">
    <property type="protein sequence ID" value="CAL4072307.1"/>
    <property type="molecule type" value="Genomic_DNA"/>
</dbReference>
<comment type="caution">
    <text evidence="2">The sequence shown here is derived from an EMBL/GenBank/DDBJ whole genome shotgun (WGS) entry which is preliminary data.</text>
</comment>
<feature type="non-terminal residue" evidence="2">
    <location>
        <position position="104"/>
    </location>
</feature>
<organism evidence="2 3">
    <name type="scientific">Meganyctiphanes norvegica</name>
    <name type="common">Northern krill</name>
    <name type="synonym">Thysanopoda norvegica</name>
    <dbReference type="NCBI Taxonomy" id="48144"/>
    <lineage>
        <taxon>Eukaryota</taxon>
        <taxon>Metazoa</taxon>
        <taxon>Ecdysozoa</taxon>
        <taxon>Arthropoda</taxon>
        <taxon>Crustacea</taxon>
        <taxon>Multicrustacea</taxon>
        <taxon>Malacostraca</taxon>
        <taxon>Eumalacostraca</taxon>
        <taxon>Eucarida</taxon>
        <taxon>Euphausiacea</taxon>
        <taxon>Euphausiidae</taxon>
        <taxon>Meganyctiphanes</taxon>
    </lineage>
</organism>
<sequence length="104" mass="11348">MSGVFREQVLTSWSHGGSTPSTPSSPYPPLPQSSSTTSLNQDEISSVVHSEGVIPSGEISGSQAALEKQLSLASSKLSQLEAEREHWRLEHQLLHCKHQKDEKV</sequence>
<evidence type="ECO:0000313" key="3">
    <source>
        <dbReference type="Proteomes" id="UP001497623"/>
    </source>
</evidence>
<keyword evidence="3" id="KW-1185">Reference proteome</keyword>